<gene>
    <name evidence="1" type="ORF">FHR34_007510</name>
</gene>
<protein>
    <submittedName>
        <fullName evidence="1">Uncharacterized protein</fullName>
    </submittedName>
</protein>
<reference evidence="1 2" key="1">
    <citation type="submission" date="2020-08" db="EMBL/GenBank/DDBJ databases">
        <title>Sequencing the genomes of 1000 actinobacteria strains.</title>
        <authorList>
            <person name="Klenk H.-P."/>
        </authorList>
    </citation>
    <scope>NUCLEOTIDE SEQUENCE [LARGE SCALE GENOMIC DNA]</scope>
    <source>
        <strain evidence="1 2">DSM 41654</strain>
    </source>
</reference>
<dbReference type="Proteomes" id="UP000540506">
    <property type="component" value="Unassembled WGS sequence"/>
</dbReference>
<accession>A0A7W7RAI7</accession>
<dbReference type="EMBL" id="JACHJV010000003">
    <property type="protein sequence ID" value="MBB4928413.1"/>
    <property type="molecule type" value="Genomic_DNA"/>
</dbReference>
<dbReference type="AlphaFoldDB" id="A0A7W7RAI7"/>
<sequence length="86" mass="9478">MTTEAASGPLQEHTLATVESGCAFTTTPLRADATTLDQLREHGPFDPIFTPVLGPDHLVDAWLTPSQRQEPRNTAIRLKRYCATPF</sequence>
<evidence type="ECO:0000313" key="1">
    <source>
        <dbReference type="EMBL" id="MBB4928413.1"/>
    </source>
</evidence>
<comment type="caution">
    <text evidence="1">The sequence shown here is derived from an EMBL/GenBank/DDBJ whole genome shotgun (WGS) entry which is preliminary data.</text>
</comment>
<keyword evidence="2" id="KW-1185">Reference proteome</keyword>
<proteinExistence type="predicted"/>
<name>A0A7W7RAI7_KITKI</name>
<dbReference type="RefSeq" id="WP_184946918.1">
    <property type="nucleotide sequence ID" value="NZ_JACHJV010000003.1"/>
</dbReference>
<evidence type="ECO:0000313" key="2">
    <source>
        <dbReference type="Proteomes" id="UP000540506"/>
    </source>
</evidence>
<organism evidence="1 2">
    <name type="scientific">Kitasatospora kifunensis</name>
    <name type="common">Streptomyces kifunensis</name>
    <dbReference type="NCBI Taxonomy" id="58351"/>
    <lineage>
        <taxon>Bacteria</taxon>
        <taxon>Bacillati</taxon>
        <taxon>Actinomycetota</taxon>
        <taxon>Actinomycetes</taxon>
        <taxon>Kitasatosporales</taxon>
        <taxon>Streptomycetaceae</taxon>
        <taxon>Kitasatospora</taxon>
    </lineage>
</organism>